<protein>
    <submittedName>
        <fullName evidence="1">Uncharacterized protein</fullName>
    </submittedName>
</protein>
<evidence type="ECO:0000313" key="2">
    <source>
        <dbReference type="Proteomes" id="UP000282184"/>
    </source>
</evidence>
<keyword evidence="2" id="KW-1185">Reference proteome</keyword>
<dbReference type="Proteomes" id="UP000282184">
    <property type="component" value="Unassembled WGS sequence"/>
</dbReference>
<name>A0A3S0JAM5_9BACT</name>
<reference evidence="1 2" key="1">
    <citation type="submission" date="2018-12" db="EMBL/GenBank/DDBJ databases">
        <title>Hymenobacter gummosus sp. nov., isolated from a spring.</title>
        <authorList>
            <person name="Nie L."/>
        </authorList>
    </citation>
    <scope>NUCLEOTIDE SEQUENCE [LARGE SCALE GENOMIC DNA]</scope>
    <source>
        <strain evidence="1 2">KCTC 52166</strain>
    </source>
</reference>
<organism evidence="1 2">
    <name type="scientific">Hymenobacter gummosus</name>
    <dbReference type="NCBI Taxonomy" id="1776032"/>
    <lineage>
        <taxon>Bacteria</taxon>
        <taxon>Pseudomonadati</taxon>
        <taxon>Bacteroidota</taxon>
        <taxon>Cytophagia</taxon>
        <taxon>Cytophagales</taxon>
        <taxon>Hymenobacteraceae</taxon>
        <taxon>Hymenobacter</taxon>
    </lineage>
</organism>
<dbReference type="AlphaFoldDB" id="A0A3S0JAM5"/>
<proteinExistence type="predicted"/>
<evidence type="ECO:0000313" key="1">
    <source>
        <dbReference type="EMBL" id="RTQ45634.1"/>
    </source>
</evidence>
<comment type="caution">
    <text evidence="1">The sequence shown here is derived from an EMBL/GenBank/DDBJ whole genome shotgun (WGS) entry which is preliminary data.</text>
</comment>
<accession>A0A3S0JAM5</accession>
<dbReference type="EMBL" id="RXOF01000019">
    <property type="protein sequence ID" value="RTQ45634.1"/>
    <property type="molecule type" value="Genomic_DNA"/>
</dbReference>
<sequence length="170" mass="19217">MQGVLPLVSLVFLSSCVVGVKPKKSAALSDRGIVLRNNVCSIFIRKDAIIAKAQQIRDRNKTDLHIKQVLEKMMLECGKDTARLVTIDVNERWDDTASSASSLNSSYRLLRYYQIDLALLKKGDVKLVDNSSGAVIRKYYYQKHSHGGYLGYEFLLKKGAVFYDRVVRVE</sequence>
<gene>
    <name evidence="1" type="ORF">EJV47_24405</name>
</gene>